<dbReference type="Proteomes" id="UP000798488">
    <property type="component" value="Unassembled WGS sequence"/>
</dbReference>
<sequence length="59" mass="6771">MLCKDCLHFKQWKKIEACLCKKTNQQVDADNRLCDDFISKSGLTDEWGESTTDGHNCCD</sequence>
<evidence type="ECO:0000313" key="2">
    <source>
        <dbReference type="Proteomes" id="UP000798488"/>
    </source>
</evidence>
<protein>
    <submittedName>
        <fullName evidence="1">Uncharacterized protein</fullName>
    </submittedName>
</protein>
<reference evidence="1" key="1">
    <citation type="submission" date="2016-02" db="EMBL/GenBank/DDBJ databases">
        <title>Draft Genome Sequence of Sporotomaculum syntrophicum Strain FB, a Syntrophic Benzoate Degrader.</title>
        <authorList>
            <person name="Nobu M.K."/>
            <person name="Narihiro T."/>
            <person name="Qiu Y.-L."/>
            <person name="Ohashi A."/>
            <person name="Liu W.-T."/>
            <person name="Yuji S."/>
        </authorList>
    </citation>
    <scope>NUCLEOTIDE SEQUENCE</scope>
    <source>
        <strain evidence="1">FB</strain>
    </source>
</reference>
<evidence type="ECO:0000313" key="1">
    <source>
        <dbReference type="EMBL" id="KAF1084390.1"/>
    </source>
</evidence>
<name>A0A9D2WMZ7_9FIRM</name>
<comment type="caution">
    <text evidence="1">The sequence shown here is derived from an EMBL/GenBank/DDBJ whole genome shotgun (WGS) entry which is preliminary data.</text>
</comment>
<dbReference type="EMBL" id="LSRS01000005">
    <property type="protein sequence ID" value="KAF1084390.1"/>
    <property type="molecule type" value="Genomic_DNA"/>
</dbReference>
<organism evidence="1 2">
    <name type="scientific">Sporotomaculum syntrophicum</name>
    <dbReference type="NCBI Taxonomy" id="182264"/>
    <lineage>
        <taxon>Bacteria</taxon>
        <taxon>Bacillati</taxon>
        <taxon>Bacillota</taxon>
        <taxon>Clostridia</taxon>
        <taxon>Eubacteriales</taxon>
        <taxon>Desulfallaceae</taxon>
        <taxon>Sporotomaculum</taxon>
    </lineage>
</organism>
<keyword evidence="2" id="KW-1185">Reference proteome</keyword>
<proteinExistence type="predicted"/>
<gene>
    <name evidence="1" type="ORF">SPSYN_02167</name>
</gene>
<dbReference type="RefSeq" id="WP_161822481.1">
    <property type="nucleotide sequence ID" value="NZ_LSRS01000005.1"/>
</dbReference>
<accession>A0A9D2WMZ7</accession>
<dbReference type="AlphaFoldDB" id="A0A9D2WMZ7"/>
<dbReference type="OrthoDB" id="1809262at2"/>